<evidence type="ECO:0000313" key="4">
    <source>
        <dbReference type="EMBL" id="CUS22048.1"/>
    </source>
</evidence>
<organism evidence="4 5">
    <name type="scientific">Lachancea quebecensis</name>
    <dbReference type="NCBI Taxonomy" id="1654605"/>
    <lineage>
        <taxon>Eukaryota</taxon>
        <taxon>Fungi</taxon>
        <taxon>Dikarya</taxon>
        <taxon>Ascomycota</taxon>
        <taxon>Saccharomycotina</taxon>
        <taxon>Saccharomycetes</taxon>
        <taxon>Saccharomycetales</taxon>
        <taxon>Saccharomycetaceae</taxon>
        <taxon>Lachancea</taxon>
    </lineage>
</organism>
<dbReference type="Gene3D" id="3.10.20.90">
    <property type="entry name" value="Phosphatidylinositol 3-kinase Catalytic Subunit, Chain A, domain 1"/>
    <property type="match status" value="1"/>
</dbReference>
<dbReference type="EMBL" id="LN890563">
    <property type="protein sequence ID" value="CUS22048.1"/>
    <property type="molecule type" value="Genomic_DNA"/>
</dbReference>
<protein>
    <submittedName>
        <fullName evidence="4">LAQU0S04e06986g1_1</fullName>
    </submittedName>
</protein>
<dbReference type="PANTHER" id="PTHR23322:SF103">
    <property type="entry name" value="UBX DOMAIN-CONTAINING PROTEIN 3"/>
    <property type="match status" value="1"/>
</dbReference>
<dbReference type="InterPro" id="IPR006577">
    <property type="entry name" value="UAS"/>
</dbReference>
<dbReference type="InterPro" id="IPR001012">
    <property type="entry name" value="UBX_dom"/>
</dbReference>
<evidence type="ECO:0000256" key="1">
    <source>
        <dbReference type="SAM" id="MobiDB-lite"/>
    </source>
</evidence>
<evidence type="ECO:0000256" key="2">
    <source>
        <dbReference type="SAM" id="Phobius"/>
    </source>
</evidence>
<dbReference type="InterPro" id="IPR050730">
    <property type="entry name" value="UBX_domain-protein"/>
</dbReference>
<dbReference type="GO" id="GO:0005783">
    <property type="term" value="C:endoplasmic reticulum"/>
    <property type="evidence" value="ECO:0007669"/>
    <property type="project" value="TreeGrafter"/>
</dbReference>
<reference evidence="5" key="1">
    <citation type="submission" date="2015-10" db="EMBL/GenBank/DDBJ databases">
        <authorList>
            <person name="Devillers H."/>
        </authorList>
    </citation>
    <scope>NUCLEOTIDE SEQUENCE [LARGE SCALE GENOMIC DNA]</scope>
</reference>
<name>A0A0P1KPU8_9SACH</name>
<feature type="region of interest" description="Disordered" evidence="1">
    <location>
        <begin position="8"/>
        <end position="47"/>
    </location>
</feature>
<dbReference type="AlphaFoldDB" id="A0A0P1KPU8"/>
<feature type="transmembrane region" description="Helical" evidence="2">
    <location>
        <begin position="54"/>
        <end position="80"/>
    </location>
</feature>
<sequence>MDYFQRLLRSREQGFSQIPGSFPESGRGEQQGEQQGEQHGDSEPQQRRTPLETIFRACLGIPLWLLYYLFSFLALAVGLLRPLNRVYGFYNRKSRSLSHEDALAVLIDTLSLEYSSSSASNADEQSALRDSFSFASVYGLENAVLSSYIQRGYAQLLKAASEQGKFAIIYLHNPLADDCGQYLSKIMCTERFVNLAQKYETLLWFGDVTVSEGLQVANSLKVRQFPFLGLMAMKSGNKIELIERLEGELLTYSLDSLEAKLAKFYPRLIELRQQHQNTELRRLMREQQDSRFQESLRQDQERDRRQEAARQREADERREEELKRQWLLWRRSVLADTPANTEDACKVAIRTVANGRVVQKFDARLPVEEIYAYVELLSQGMLETSRDPHSSLQKPDYEYRYSFKLITPVPRVELDPQATIRNVDVIYPSGNIVMESLE</sequence>
<keyword evidence="2" id="KW-0812">Transmembrane</keyword>
<dbReference type="OrthoDB" id="1026733at2759"/>
<dbReference type="Gene3D" id="3.40.30.10">
    <property type="entry name" value="Glutaredoxin"/>
    <property type="match status" value="1"/>
</dbReference>
<dbReference type="InterPro" id="IPR036249">
    <property type="entry name" value="Thioredoxin-like_sf"/>
</dbReference>
<feature type="domain" description="UBX" evidence="3">
    <location>
        <begin position="340"/>
        <end position="438"/>
    </location>
</feature>
<dbReference type="PROSITE" id="PS50033">
    <property type="entry name" value="UBX"/>
    <property type="match status" value="1"/>
</dbReference>
<dbReference type="Proteomes" id="UP000236544">
    <property type="component" value="Unassembled WGS sequence"/>
</dbReference>
<feature type="region of interest" description="Disordered" evidence="1">
    <location>
        <begin position="287"/>
        <end position="316"/>
    </location>
</feature>
<evidence type="ECO:0000259" key="3">
    <source>
        <dbReference type="PROSITE" id="PS50033"/>
    </source>
</evidence>
<gene>
    <name evidence="4" type="ORF">LAQU0_S04e06986g</name>
</gene>
<evidence type="ECO:0000313" key="5">
    <source>
        <dbReference type="Proteomes" id="UP000236544"/>
    </source>
</evidence>
<dbReference type="SUPFAM" id="SSF54236">
    <property type="entry name" value="Ubiquitin-like"/>
    <property type="match status" value="1"/>
</dbReference>
<keyword evidence="2" id="KW-1133">Transmembrane helix</keyword>
<dbReference type="InterPro" id="IPR029071">
    <property type="entry name" value="Ubiquitin-like_domsf"/>
</dbReference>
<feature type="compositionally biased region" description="Basic and acidic residues" evidence="1">
    <location>
        <begin position="36"/>
        <end position="47"/>
    </location>
</feature>
<dbReference type="Pfam" id="PF00789">
    <property type="entry name" value="UBX"/>
    <property type="match status" value="1"/>
</dbReference>
<dbReference type="SMART" id="SM00166">
    <property type="entry name" value="UBX"/>
    <property type="match status" value="1"/>
</dbReference>
<keyword evidence="2" id="KW-0472">Membrane</keyword>
<dbReference type="SUPFAM" id="SSF52833">
    <property type="entry name" value="Thioredoxin-like"/>
    <property type="match status" value="1"/>
</dbReference>
<accession>A0A0P1KPU8</accession>
<dbReference type="GO" id="GO:0043130">
    <property type="term" value="F:ubiquitin binding"/>
    <property type="evidence" value="ECO:0007669"/>
    <property type="project" value="TreeGrafter"/>
</dbReference>
<dbReference type="GO" id="GO:0036503">
    <property type="term" value="P:ERAD pathway"/>
    <property type="evidence" value="ECO:0007669"/>
    <property type="project" value="TreeGrafter"/>
</dbReference>
<keyword evidence="5" id="KW-1185">Reference proteome</keyword>
<dbReference type="SMART" id="SM00594">
    <property type="entry name" value="UAS"/>
    <property type="match status" value="1"/>
</dbReference>
<proteinExistence type="predicted"/>
<dbReference type="PANTHER" id="PTHR23322">
    <property type="entry name" value="FAS-ASSOCIATED PROTEIN"/>
    <property type="match status" value="1"/>
</dbReference>